<dbReference type="Gene3D" id="2.50.20.10">
    <property type="entry name" value="Lipoprotein localisation LolA/LolB/LppX"/>
    <property type="match status" value="1"/>
</dbReference>
<dbReference type="Pfam" id="PF07044">
    <property type="entry name" value="DUF1329"/>
    <property type="match status" value="1"/>
</dbReference>
<protein>
    <submittedName>
        <fullName evidence="1">DUF1329 domain-containing protein</fullName>
    </submittedName>
</protein>
<organism evidence="1 2">
    <name type="scientific">Candidatus Seongchinamella marina</name>
    <dbReference type="NCBI Taxonomy" id="2518990"/>
    <lineage>
        <taxon>Bacteria</taxon>
        <taxon>Pseudomonadati</taxon>
        <taxon>Pseudomonadota</taxon>
        <taxon>Gammaproteobacteria</taxon>
        <taxon>Cellvibrionales</taxon>
        <taxon>Halieaceae</taxon>
        <taxon>Seongchinamella</taxon>
    </lineage>
</organism>
<name>A0ABT3SZS4_9GAMM</name>
<dbReference type="EMBL" id="SHNP01000008">
    <property type="protein sequence ID" value="MCX2975501.1"/>
    <property type="molecule type" value="Genomic_DNA"/>
</dbReference>
<sequence>MDSSMRSLLTATLALLGLILTPYINAEDLSAVTGEFAPVLENADNPLLAAGATISHENVDQYASWLDEAVVESVRAKRFQITLGPKLHFPTHPRYFKATEDNLGATKIGREPGDLSDYIGGRPFTGLDTEDPQAGIKAAWNMRYVYAPDETETARFIWRYRDMKKGKLERTLTMYGAILRYTHRHSHDPVPSLETNPSNLFSALYLRVSSPQDIRNTQLLIHRAEEDTEPEQAWMYLNTQRRVKRIGTGQKTDAFLGSDIMIEDFLGYNGRIVDMEWTYLGSEELLLPMYAHNQLDLAQQEPDKDGYRDIAFAGKGSCFPNVTWQLRKVHRLEAVPKDPSHPLSRRHYVIDAATFSPMLTRIYDRTGELWKLGISSVSHSGFHSPENELWQGVITDGVSMIDLQAEHCTTLTLKSRLAEKPLRPKSFTTSYLRQMGR</sequence>
<keyword evidence="2" id="KW-1185">Reference proteome</keyword>
<dbReference type="CDD" id="cd16329">
    <property type="entry name" value="LolA_like"/>
    <property type="match status" value="1"/>
</dbReference>
<comment type="caution">
    <text evidence="1">The sequence shown here is derived from an EMBL/GenBank/DDBJ whole genome shotgun (WGS) entry which is preliminary data.</text>
</comment>
<accession>A0ABT3SZS4</accession>
<evidence type="ECO:0000313" key="1">
    <source>
        <dbReference type="EMBL" id="MCX2975501.1"/>
    </source>
</evidence>
<evidence type="ECO:0000313" key="2">
    <source>
        <dbReference type="Proteomes" id="UP001143307"/>
    </source>
</evidence>
<proteinExistence type="predicted"/>
<dbReference type="InterPro" id="IPR010752">
    <property type="entry name" value="DUF1329"/>
</dbReference>
<dbReference type="Proteomes" id="UP001143307">
    <property type="component" value="Unassembled WGS sequence"/>
</dbReference>
<gene>
    <name evidence="1" type="ORF">EYC87_18120</name>
</gene>
<reference evidence="1" key="1">
    <citation type="submission" date="2019-02" db="EMBL/GenBank/DDBJ databases">
        <authorList>
            <person name="Li S.-H."/>
        </authorList>
    </citation>
    <scope>NUCLEOTIDE SEQUENCE</scope>
    <source>
        <strain evidence="1">IMCC8485</strain>
    </source>
</reference>